<dbReference type="EC" id="3.1.4.4" evidence="2"/>
<dbReference type="SUPFAM" id="SSF49562">
    <property type="entry name" value="C2 domain (Calcium/lipid-binding domain, CaLB)"/>
    <property type="match status" value="1"/>
</dbReference>
<proteinExistence type="predicted"/>
<dbReference type="Gene3D" id="3.30.870.10">
    <property type="entry name" value="Endonuclease Chain A"/>
    <property type="match status" value="1"/>
</dbReference>
<evidence type="ECO:0000313" key="8">
    <source>
        <dbReference type="EMBL" id="KAK5817535.1"/>
    </source>
</evidence>
<dbReference type="Proteomes" id="UP001358586">
    <property type="component" value="Chromosome 7"/>
</dbReference>
<reference evidence="8 9" key="1">
    <citation type="submission" date="2023-03" db="EMBL/GenBank/DDBJ databases">
        <title>WGS of Gossypium arboreum.</title>
        <authorList>
            <person name="Yu D."/>
        </authorList>
    </citation>
    <scope>NUCLEOTIDE SEQUENCE [LARGE SCALE GENOMIC DNA]</scope>
    <source>
        <tissue evidence="8">Leaf</tissue>
    </source>
</reference>
<dbReference type="InterPro" id="IPR035892">
    <property type="entry name" value="C2_domain_sf"/>
</dbReference>
<evidence type="ECO:0000259" key="7">
    <source>
        <dbReference type="PROSITE" id="PS50035"/>
    </source>
</evidence>
<evidence type="ECO:0000256" key="5">
    <source>
        <dbReference type="ARBA" id="ARBA00022963"/>
    </source>
</evidence>
<dbReference type="PANTHER" id="PTHR18896:SF193">
    <property type="entry name" value="PHOSPHOLIPASE D"/>
    <property type="match status" value="1"/>
</dbReference>
<feature type="domain" description="PLD phosphodiesterase" evidence="7">
    <location>
        <begin position="198"/>
        <end position="235"/>
    </location>
</feature>
<dbReference type="Gene3D" id="2.60.40.150">
    <property type="entry name" value="C2 domain"/>
    <property type="match status" value="1"/>
</dbReference>
<name>A0ABR0P8J5_GOSAR</name>
<accession>A0ABR0P8J5</accession>
<organism evidence="8 9">
    <name type="scientific">Gossypium arboreum</name>
    <name type="common">Tree cotton</name>
    <name type="synonym">Gossypium nanking</name>
    <dbReference type="NCBI Taxonomy" id="29729"/>
    <lineage>
        <taxon>Eukaryota</taxon>
        <taxon>Viridiplantae</taxon>
        <taxon>Streptophyta</taxon>
        <taxon>Embryophyta</taxon>
        <taxon>Tracheophyta</taxon>
        <taxon>Spermatophyta</taxon>
        <taxon>Magnoliopsida</taxon>
        <taxon>eudicotyledons</taxon>
        <taxon>Gunneridae</taxon>
        <taxon>Pentapetalae</taxon>
        <taxon>rosids</taxon>
        <taxon>malvids</taxon>
        <taxon>Malvales</taxon>
        <taxon>Malvaceae</taxon>
        <taxon>Malvoideae</taxon>
        <taxon>Gossypium</taxon>
    </lineage>
</organism>
<dbReference type="SUPFAM" id="SSF56024">
    <property type="entry name" value="Phospholipase D/nuclease"/>
    <property type="match status" value="1"/>
</dbReference>
<evidence type="ECO:0000256" key="6">
    <source>
        <dbReference type="ARBA" id="ARBA00023098"/>
    </source>
</evidence>
<evidence type="ECO:0000256" key="1">
    <source>
        <dbReference type="ARBA" id="ARBA00000798"/>
    </source>
</evidence>
<keyword evidence="3" id="KW-0677">Repeat</keyword>
<gene>
    <name evidence="8" type="ORF">PVK06_022459</name>
</gene>
<dbReference type="PANTHER" id="PTHR18896">
    <property type="entry name" value="PHOSPHOLIPASE D"/>
    <property type="match status" value="1"/>
</dbReference>
<dbReference type="Pfam" id="PF00614">
    <property type="entry name" value="PLDc"/>
    <property type="match status" value="1"/>
</dbReference>
<evidence type="ECO:0000256" key="4">
    <source>
        <dbReference type="ARBA" id="ARBA00022801"/>
    </source>
</evidence>
<sequence length="285" mass="32217">MPRSSEPDLIPADGFWVLRAVPRTVNCEADCVVKLGVGCCNAFCQKLLHNIEDRAGVGKGISKLYVTIDLEDTRVGRTRLLENECSNPQRHESFQIYCAHTVSNVAFSIKEDDPIGATLIGRAYVPVQQLLKGVPYTFFSQREGYDRTYIGLLKKDRVMATHDEDMKQYFHNCEVHCVLCLRNPDNLHSIIQDIEISTMLTHHQKVVVVDGELLDGESKRRIVSFIGGIDLTDGRYDTPHPIFRTLGTIHHDDFRQPCFHDASIVKGGPREPWHDIYCQLEGPVA</sequence>
<dbReference type="InterPro" id="IPR015679">
    <property type="entry name" value="PLipase_D_fam"/>
</dbReference>
<evidence type="ECO:0000313" key="9">
    <source>
        <dbReference type="Proteomes" id="UP001358586"/>
    </source>
</evidence>
<dbReference type="PROSITE" id="PS50035">
    <property type="entry name" value="PLD"/>
    <property type="match status" value="1"/>
</dbReference>
<keyword evidence="9" id="KW-1185">Reference proteome</keyword>
<dbReference type="SMART" id="SM00155">
    <property type="entry name" value="PLDc"/>
    <property type="match status" value="1"/>
</dbReference>
<comment type="catalytic activity">
    <reaction evidence="1">
        <text>a 1,2-diacyl-sn-glycero-3-phosphocholine + H2O = a 1,2-diacyl-sn-glycero-3-phosphate + choline + H(+)</text>
        <dbReference type="Rhea" id="RHEA:14445"/>
        <dbReference type="ChEBI" id="CHEBI:15354"/>
        <dbReference type="ChEBI" id="CHEBI:15377"/>
        <dbReference type="ChEBI" id="CHEBI:15378"/>
        <dbReference type="ChEBI" id="CHEBI:57643"/>
        <dbReference type="ChEBI" id="CHEBI:58608"/>
        <dbReference type="EC" id="3.1.4.4"/>
    </reaction>
</comment>
<protein>
    <recommendedName>
        <fullName evidence="2">phospholipase D</fullName>
        <ecNumber evidence="2">3.1.4.4</ecNumber>
    </recommendedName>
</protein>
<keyword evidence="5" id="KW-0442">Lipid degradation</keyword>
<comment type="caution">
    <text evidence="8">The sequence shown here is derived from an EMBL/GenBank/DDBJ whole genome shotgun (WGS) entry which is preliminary data.</text>
</comment>
<keyword evidence="4" id="KW-0378">Hydrolase</keyword>
<keyword evidence="6" id="KW-0443">Lipid metabolism</keyword>
<dbReference type="EMBL" id="JARKNE010000007">
    <property type="protein sequence ID" value="KAK5817535.1"/>
    <property type="molecule type" value="Genomic_DNA"/>
</dbReference>
<dbReference type="InterPro" id="IPR001736">
    <property type="entry name" value="PLipase_D/transphosphatidylase"/>
</dbReference>
<evidence type="ECO:0000256" key="2">
    <source>
        <dbReference type="ARBA" id="ARBA00012027"/>
    </source>
</evidence>
<evidence type="ECO:0000256" key="3">
    <source>
        <dbReference type="ARBA" id="ARBA00022737"/>
    </source>
</evidence>